<dbReference type="InterPro" id="IPR011990">
    <property type="entry name" value="TPR-like_helical_dom_sf"/>
</dbReference>
<dbReference type="Gene3D" id="1.25.40.10">
    <property type="entry name" value="Tetratricopeptide repeat domain"/>
    <property type="match status" value="1"/>
</dbReference>
<reference evidence="4 5" key="1">
    <citation type="submission" date="2023-08" db="EMBL/GenBank/DDBJ databases">
        <title>Phytohabitans sansha sp. nov., isolated from marine sediment.</title>
        <authorList>
            <person name="Zhao Y."/>
            <person name="Yi K."/>
        </authorList>
    </citation>
    <scope>NUCLEOTIDE SEQUENCE [LARGE SCALE GENOMIC DNA]</scope>
    <source>
        <strain evidence="4 5">ZYX-F-186</strain>
    </source>
</reference>
<dbReference type="SUPFAM" id="SSF52540">
    <property type="entry name" value="P-loop containing nucleoside triphosphate hydrolases"/>
    <property type="match status" value="1"/>
</dbReference>
<dbReference type="PANTHER" id="PTHR16305:SF35">
    <property type="entry name" value="TRANSCRIPTIONAL ACTIVATOR DOMAIN"/>
    <property type="match status" value="1"/>
</dbReference>
<proteinExistence type="predicted"/>
<evidence type="ECO:0000313" key="4">
    <source>
        <dbReference type="EMBL" id="MDQ7910810.1"/>
    </source>
</evidence>
<sequence length="1053" mass="112634">MTDEAAFVGRERELTDLLALAGRTEAGHGEFVLVRGEPGVGKSALAERVATACRAGGFAVHWGTSLDGDEQPPFWVWIQVLRGVLATLPAAEVRQELGPAYGELGLLVPEHVPPSRRAEGGTADAHAQFVLYDAITRVLLLASRARPRLLVLDDLHVADRSSLRCLAFLARQIRGARLMVVGTHRDVDLSPDGAWAGAYGDLARLAGSVELHGLSRDEIAALIQAMLPGPDAAGVAREVFQDSGGNPLFARQVARLIATEGQASRVPGNLREVVLRRLARFAPPTRAVLGAAAVMGAAFDVQELAAMCDLTPPELVDTLDGPIAARILEPDPGVRGRLAFTHGLMRQVILQEMPAGSRTTLHLHAAQALERLRLADPGPYLSRLAGHYVEAAAAGDVGPAIRYSRAAAAQALSSYAYEDALRHLLHVRRFLERDPGTPPERLAEALLEVADVQVRVEGTGPAARTYRSALEVADRIGSARLYARAVLGCCVDGTNGWHERPDLVALLTGALDRLPAAERGLRSAVLAELAEVVAVFDDGFERAVEASRQAVASARASGDDLALSRALLAQLHVIWAPAALDERNEIVAELAAIARRRGDDEMLMHARLNAFGLALEVGDRTTADALLTRIVAAANRLRTPRWTLRRLTSEATMATITGDHERVRALADEAIELGERAPTIESPAAPAHILSALALDDPGLDLADLADRSRQLALEFGHSAWSVAALMLTLAGRYDEARPALRRGLEVLSTYRNRRAQLSSAVRLAEAALRLGDLAAARTVFGVLRPYADRVSVAGDGWAALGPVALTLGQLAAGLDDREAAVAYLAQAEEVCRRMGAPAWLDRVRAARARLTDPPAPPAVLRASLEREDDYWTIGCGAATARLKDSKGLRYLEELVRRPGVERHVLDLVTVLEGGAGAERRRLGDAGPVLDSQAKAAYKRRLTDLRERLEDAEAIGDEGTAAAVTAEIDAIAAELARAVGLGGRDRRTASAAEKARLNVTRAIRATIARIGEALPPLGAHLDTAVHTGTYCVYQPPGGQRVVWQDRAAVFSRR</sequence>
<dbReference type="SUPFAM" id="SSF48452">
    <property type="entry name" value="TPR-like"/>
    <property type="match status" value="1"/>
</dbReference>
<dbReference type="RefSeq" id="WP_308718053.1">
    <property type="nucleotide sequence ID" value="NZ_JAVHUY010000063.1"/>
</dbReference>
<keyword evidence="1" id="KW-0547">Nucleotide-binding</keyword>
<keyword evidence="2" id="KW-0067">ATP-binding</keyword>
<dbReference type="SMART" id="SM00382">
    <property type="entry name" value="AAA"/>
    <property type="match status" value="1"/>
</dbReference>
<comment type="caution">
    <text evidence="4">The sequence shown here is derived from an EMBL/GenBank/DDBJ whole genome shotgun (WGS) entry which is preliminary data.</text>
</comment>
<name>A0ABU0ZV19_9ACTN</name>
<dbReference type="Gene3D" id="3.40.50.300">
    <property type="entry name" value="P-loop containing nucleotide triphosphate hydrolases"/>
    <property type="match status" value="1"/>
</dbReference>
<dbReference type="InterPro" id="IPR041664">
    <property type="entry name" value="AAA_16"/>
</dbReference>
<feature type="domain" description="AAA+ ATPase" evidence="3">
    <location>
        <begin position="28"/>
        <end position="191"/>
    </location>
</feature>
<evidence type="ECO:0000256" key="2">
    <source>
        <dbReference type="ARBA" id="ARBA00022840"/>
    </source>
</evidence>
<dbReference type="EMBL" id="JAVHUY010000063">
    <property type="protein sequence ID" value="MDQ7910810.1"/>
    <property type="molecule type" value="Genomic_DNA"/>
</dbReference>
<dbReference type="Proteomes" id="UP001230908">
    <property type="component" value="Unassembled WGS sequence"/>
</dbReference>
<dbReference type="InterPro" id="IPR027417">
    <property type="entry name" value="P-loop_NTPase"/>
</dbReference>
<evidence type="ECO:0000313" key="5">
    <source>
        <dbReference type="Proteomes" id="UP001230908"/>
    </source>
</evidence>
<keyword evidence="5" id="KW-1185">Reference proteome</keyword>
<protein>
    <submittedName>
        <fullName evidence="4">AAA family ATPase</fullName>
    </submittedName>
</protein>
<accession>A0ABU0ZV19</accession>
<evidence type="ECO:0000259" key="3">
    <source>
        <dbReference type="SMART" id="SM00382"/>
    </source>
</evidence>
<dbReference type="Pfam" id="PF13191">
    <property type="entry name" value="AAA_16"/>
    <property type="match status" value="1"/>
</dbReference>
<organism evidence="4 5">
    <name type="scientific">Phytohabitans maris</name>
    <dbReference type="NCBI Taxonomy" id="3071409"/>
    <lineage>
        <taxon>Bacteria</taxon>
        <taxon>Bacillati</taxon>
        <taxon>Actinomycetota</taxon>
        <taxon>Actinomycetes</taxon>
        <taxon>Micromonosporales</taxon>
        <taxon>Micromonosporaceae</taxon>
    </lineage>
</organism>
<gene>
    <name evidence="4" type="ORF">RB614_40595</name>
</gene>
<dbReference type="InterPro" id="IPR003593">
    <property type="entry name" value="AAA+_ATPase"/>
</dbReference>
<evidence type="ECO:0000256" key="1">
    <source>
        <dbReference type="ARBA" id="ARBA00022741"/>
    </source>
</evidence>
<dbReference type="PANTHER" id="PTHR16305">
    <property type="entry name" value="TESTICULAR SOLUBLE ADENYLYL CYCLASE"/>
    <property type="match status" value="1"/>
</dbReference>